<dbReference type="InterPro" id="IPR017972">
    <property type="entry name" value="Cyt_P450_CS"/>
</dbReference>
<dbReference type="GO" id="GO:0020037">
    <property type="term" value="F:heme binding"/>
    <property type="evidence" value="ECO:0007669"/>
    <property type="project" value="InterPro"/>
</dbReference>
<comment type="cofactor">
    <cofactor evidence="1 13">
        <name>heme</name>
        <dbReference type="ChEBI" id="CHEBI:30413"/>
    </cofactor>
</comment>
<evidence type="ECO:0000256" key="4">
    <source>
        <dbReference type="ARBA" id="ARBA00010617"/>
    </source>
</evidence>
<evidence type="ECO:0000256" key="8">
    <source>
        <dbReference type="ARBA" id="ARBA00022848"/>
    </source>
</evidence>
<keyword evidence="15" id="KW-1133">Transmembrane helix</keyword>
<dbReference type="EMBL" id="GECU01027975">
    <property type="protein sequence ID" value="JAS79731.1"/>
    <property type="molecule type" value="Transcribed_RNA"/>
</dbReference>
<evidence type="ECO:0000313" key="16">
    <source>
        <dbReference type="EMBL" id="JAS79731.1"/>
    </source>
</evidence>
<dbReference type="InterPro" id="IPR001128">
    <property type="entry name" value="Cyt_P450"/>
</dbReference>
<sequence>MFLELLVGLSVIIVVFIYYYFNLNYWKKRHTTYVSPLCLLKNLCVPYTDEIDFGTITQEMYLQKKRSGHKYFGAFAFRVPILIVIDLNVCKQILSKDFNYFTARGLPVGYRHLFALESELLGNMRTSLIKTFTSEKIKDMFQPMWKCAKQLTDHINKVVLKEGDFEVKYLMSRFAATIITTCFFGLEINFMEEQGDDLFRVRQLIFKQKRWLFFRLVTLLRLPESAKAMESIKPKILVILRKVMRETLEYRKIHKVVKNDIVDILVKMRRNNPSQAGQGNTAPTLEEMMAHAFLFYAAGFQASGSTTSYCLYELARNSSIQEKLRQEIDELLTKYGKITNQALQKMAYMEQVVHETLRMYAPLPFLTRACTKRYPFPNSDLVIDKGVLVNIPIYAIHHDPDIYPDPYKFDPDRFSEENSRERHQYAFLPFGSGHRMCIGMKFGLLQVKFALATILSNYQLSPAPDTP</sequence>
<dbReference type="PANTHER" id="PTHR24292:SF100">
    <property type="entry name" value="CYTOCHROME P450 6A16, ISOFORM B-RELATED"/>
    <property type="match status" value="1"/>
</dbReference>
<dbReference type="Gene3D" id="1.10.630.10">
    <property type="entry name" value="Cytochrome P450"/>
    <property type="match status" value="1"/>
</dbReference>
<evidence type="ECO:0000256" key="3">
    <source>
        <dbReference type="ARBA" id="ARBA00004406"/>
    </source>
</evidence>
<evidence type="ECO:0000256" key="2">
    <source>
        <dbReference type="ARBA" id="ARBA00004174"/>
    </source>
</evidence>
<keyword evidence="8" id="KW-0492">Microsome</keyword>
<dbReference type="GO" id="GO:0005789">
    <property type="term" value="C:endoplasmic reticulum membrane"/>
    <property type="evidence" value="ECO:0007669"/>
    <property type="project" value="UniProtKB-SubCell"/>
</dbReference>
<dbReference type="GO" id="GO:0004497">
    <property type="term" value="F:monooxygenase activity"/>
    <property type="evidence" value="ECO:0007669"/>
    <property type="project" value="UniProtKB-KW"/>
</dbReference>
<reference evidence="16" key="1">
    <citation type="submission" date="2015-11" db="EMBL/GenBank/DDBJ databases">
        <title>De novo transcriptome assembly of four potential Pierce s Disease insect vectors from Arizona vineyards.</title>
        <authorList>
            <person name="Tassone E.E."/>
        </authorList>
    </citation>
    <scope>NUCLEOTIDE SEQUENCE</scope>
</reference>
<evidence type="ECO:0000256" key="13">
    <source>
        <dbReference type="PIRSR" id="PIRSR602401-1"/>
    </source>
</evidence>
<evidence type="ECO:0000256" key="7">
    <source>
        <dbReference type="ARBA" id="ARBA00022824"/>
    </source>
</evidence>
<evidence type="ECO:0000256" key="9">
    <source>
        <dbReference type="ARBA" id="ARBA00023002"/>
    </source>
</evidence>
<evidence type="ECO:0000256" key="6">
    <source>
        <dbReference type="ARBA" id="ARBA00022723"/>
    </source>
</evidence>
<evidence type="ECO:0000256" key="11">
    <source>
        <dbReference type="ARBA" id="ARBA00023033"/>
    </source>
</evidence>
<evidence type="ECO:0008006" key="17">
    <source>
        <dbReference type="Google" id="ProtNLM"/>
    </source>
</evidence>
<feature type="transmembrane region" description="Helical" evidence="15">
    <location>
        <begin position="6"/>
        <end position="23"/>
    </location>
</feature>
<dbReference type="GO" id="GO:0016705">
    <property type="term" value="F:oxidoreductase activity, acting on paired donors, with incorporation or reduction of molecular oxygen"/>
    <property type="evidence" value="ECO:0007669"/>
    <property type="project" value="InterPro"/>
</dbReference>
<organism evidence="16">
    <name type="scientific">Homalodisca liturata</name>
    <dbReference type="NCBI Taxonomy" id="320908"/>
    <lineage>
        <taxon>Eukaryota</taxon>
        <taxon>Metazoa</taxon>
        <taxon>Ecdysozoa</taxon>
        <taxon>Arthropoda</taxon>
        <taxon>Hexapoda</taxon>
        <taxon>Insecta</taxon>
        <taxon>Pterygota</taxon>
        <taxon>Neoptera</taxon>
        <taxon>Paraneoptera</taxon>
        <taxon>Hemiptera</taxon>
        <taxon>Auchenorrhyncha</taxon>
        <taxon>Membracoidea</taxon>
        <taxon>Cicadellidae</taxon>
        <taxon>Cicadellinae</taxon>
        <taxon>Proconiini</taxon>
        <taxon>Homalodisca</taxon>
    </lineage>
</organism>
<evidence type="ECO:0000256" key="15">
    <source>
        <dbReference type="SAM" id="Phobius"/>
    </source>
</evidence>
<protein>
    <recommendedName>
        <fullName evidence="17">Cytochrome P450</fullName>
    </recommendedName>
</protein>
<keyword evidence="7" id="KW-0256">Endoplasmic reticulum</keyword>
<evidence type="ECO:0000256" key="1">
    <source>
        <dbReference type="ARBA" id="ARBA00001971"/>
    </source>
</evidence>
<keyword evidence="5 13" id="KW-0349">Heme</keyword>
<dbReference type="InterPro" id="IPR002401">
    <property type="entry name" value="Cyt_P450_E_grp-I"/>
</dbReference>
<keyword evidence="9 14" id="KW-0560">Oxidoreductase</keyword>
<evidence type="ECO:0000256" key="5">
    <source>
        <dbReference type="ARBA" id="ARBA00022617"/>
    </source>
</evidence>
<dbReference type="FunFam" id="1.10.630.10:FF:000182">
    <property type="entry name" value="Cytochrome P450 3A4"/>
    <property type="match status" value="1"/>
</dbReference>
<dbReference type="PANTHER" id="PTHR24292">
    <property type="entry name" value="CYTOCHROME P450"/>
    <property type="match status" value="1"/>
</dbReference>
<evidence type="ECO:0000256" key="10">
    <source>
        <dbReference type="ARBA" id="ARBA00023004"/>
    </source>
</evidence>
<keyword evidence="12 15" id="KW-0472">Membrane</keyword>
<gene>
    <name evidence="16" type="ORF">g.25066</name>
</gene>
<feature type="binding site" description="axial binding residue" evidence="13">
    <location>
        <position position="437"/>
    </location>
    <ligand>
        <name>heme</name>
        <dbReference type="ChEBI" id="CHEBI:30413"/>
    </ligand>
    <ligandPart>
        <name>Fe</name>
        <dbReference type="ChEBI" id="CHEBI:18248"/>
    </ligandPart>
</feature>
<evidence type="ECO:0000256" key="12">
    <source>
        <dbReference type="ARBA" id="ARBA00023136"/>
    </source>
</evidence>
<dbReference type="AlphaFoldDB" id="A0A1B6HYG3"/>
<dbReference type="CDD" id="cd11056">
    <property type="entry name" value="CYP6-like"/>
    <property type="match status" value="1"/>
</dbReference>
<name>A0A1B6HYG3_9HEMI</name>
<dbReference type="Pfam" id="PF00067">
    <property type="entry name" value="p450"/>
    <property type="match status" value="1"/>
</dbReference>
<accession>A0A1B6HYG3</accession>
<keyword evidence="6 13" id="KW-0479">Metal-binding</keyword>
<proteinExistence type="inferred from homology"/>
<dbReference type="InterPro" id="IPR050476">
    <property type="entry name" value="Insect_CytP450_Detox"/>
</dbReference>
<dbReference type="GO" id="GO:0005506">
    <property type="term" value="F:iron ion binding"/>
    <property type="evidence" value="ECO:0007669"/>
    <property type="project" value="InterPro"/>
</dbReference>
<dbReference type="InterPro" id="IPR036396">
    <property type="entry name" value="Cyt_P450_sf"/>
</dbReference>
<dbReference type="PRINTS" id="PR00385">
    <property type="entry name" value="P450"/>
</dbReference>
<feature type="non-terminal residue" evidence="16">
    <location>
        <position position="467"/>
    </location>
</feature>
<dbReference type="PRINTS" id="PR00463">
    <property type="entry name" value="EP450I"/>
</dbReference>
<keyword evidence="10 13" id="KW-0408">Iron</keyword>
<dbReference type="SUPFAM" id="SSF48264">
    <property type="entry name" value="Cytochrome P450"/>
    <property type="match status" value="1"/>
</dbReference>
<evidence type="ECO:0000256" key="14">
    <source>
        <dbReference type="RuleBase" id="RU000461"/>
    </source>
</evidence>
<comment type="subcellular location">
    <subcellularLocation>
        <location evidence="3">Endoplasmic reticulum membrane</location>
        <topology evidence="3">Peripheral membrane protein</topology>
    </subcellularLocation>
    <subcellularLocation>
        <location evidence="2">Microsome membrane</location>
        <topology evidence="2">Peripheral membrane protein</topology>
    </subcellularLocation>
</comment>
<keyword evidence="11 14" id="KW-0503">Monooxygenase</keyword>
<keyword evidence="15" id="KW-0812">Transmembrane</keyword>
<comment type="similarity">
    <text evidence="4 14">Belongs to the cytochrome P450 family.</text>
</comment>
<dbReference type="PROSITE" id="PS00086">
    <property type="entry name" value="CYTOCHROME_P450"/>
    <property type="match status" value="1"/>
</dbReference>